<evidence type="ECO:0000256" key="1">
    <source>
        <dbReference type="ARBA" id="ARBA00001946"/>
    </source>
</evidence>
<evidence type="ECO:0000256" key="2">
    <source>
        <dbReference type="ARBA" id="ARBA00011738"/>
    </source>
</evidence>
<keyword evidence="4" id="KW-0786">Thiamine pyrophosphate</keyword>
<dbReference type="GO" id="GO:0016114">
    <property type="term" value="P:terpenoid biosynthetic process"/>
    <property type="evidence" value="ECO:0007669"/>
    <property type="project" value="InterPro"/>
</dbReference>
<protein>
    <submittedName>
        <fullName evidence="6">Unannotated protein</fullName>
    </submittedName>
</protein>
<dbReference type="AlphaFoldDB" id="A0A6J7QNT6"/>
<sequence>MLVVDPRWVKPCSPALVGLARTAKLVVTVEDGIRDGGVGASISQLLRDHDLDVSVRNFGIPTEFLEQGKRAQILSEIGLTAQDISRRIVETVAHRIQEEADKTESGSVSN</sequence>
<comment type="cofactor">
    <cofactor evidence="1">
        <name>Mg(2+)</name>
        <dbReference type="ChEBI" id="CHEBI:18420"/>
    </cofactor>
</comment>
<dbReference type="Gene3D" id="3.40.50.920">
    <property type="match status" value="1"/>
</dbReference>
<name>A0A6J7QNT6_9ZZZZ</name>
<evidence type="ECO:0000256" key="3">
    <source>
        <dbReference type="ARBA" id="ARBA00022679"/>
    </source>
</evidence>
<dbReference type="GO" id="GO:0019288">
    <property type="term" value="P:isopentenyl diphosphate biosynthetic process, methylerythritol 4-phosphate pathway"/>
    <property type="evidence" value="ECO:0007669"/>
    <property type="project" value="TreeGrafter"/>
</dbReference>
<comment type="subunit">
    <text evidence="2">Homodimer.</text>
</comment>
<keyword evidence="3" id="KW-0808">Transferase</keyword>
<feature type="domain" description="Transketolase C-terminal" evidence="5">
    <location>
        <begin position="3"/>
        <end position="84"/>
    </location>
</feature>
<dbReference type="GO" id="GO:0005829">
    <property type="term" value="C:cytosol"/>
    <property type="evidence" value="ECO:0007669"/>
    <property type="project" value="TreeGrafter"/>
</dbReference>
<dbReference type="EMBL" id="CAFBPJ010000077">
    <property type="protein sequence ID" value="CAB5018586.1"/>
    <property type="molecule type" value="Genomic_DNA"/>
</dbReference>
<gene>
    <name evidence="6" type="ORF">UFOPK4092_00798</name>
</gene>
<dbReference type="PANTHER" id="PTHR43322">
    <property type="entry name" value="1-D-DEOXYXYLULOSE 5-PHOSPHATE SYNTHASE-RELATED"/>
    <property type="match status" value="1"/>
</dbReference>
<organism evidence="6">
    <name type="scientific">freshwater metagenome</name>
    <dbReference type="NCBI Taxonomy" id="449393"/>
    <lineage>
        <taxon>unclassified sequences</taxon>
        <taxon>metagenomes</taxon>
        <taxon>ecological metagenomes</taxon>
    </lineage>
</organism>
<dbReference type="InterPro" id="IPR005477">
    <property type="entry name" value="Dxylulose-5-P_synthase"/>
</dbReference>
<dbReference type="SUPFAM" id="SSF52922">
    <property type="entry name" value="TK C-terminal domain-like"/>
    <property type="match status" value="1"/>
</dbReference>
<evidence type="ECO:0000259" key="5">
    <source>
        <dbReference type="Pfam" id="PF02780"/>
    </source>
</evidence>
<dbReference type="GO" id="GO:0008661">
    <property type="term" value="F:1-deoxy-D-xylulose-5-phosphate synthase activity"/>
    <property type="evidence" value="ECO:0007669"/>
    <property type="project" value="InterPro"/>
</dbReference>
<dbReference type="PANTHER" id="PTHR43322:SF5">
    <property type="entry name" value="1-DEOXY-D-XYLULOSE-5-PHOSPHATE SYNTHASE, CHLOROPLASTIC"/>
    <property type="match status" value="1"/>
</dbReference>
<evidence type="ECO:0000313" key="6">
    <source>
        <dbReference type="EMBL" id="CAB5018586.1"/>
    </source>
</evidence>
<dbReference type="Pfam" id="PF02780">
    <property type="entry name" value="Transketolase_C"/>
    <property type="match status" value="1"/>
</dbReference>
<dbReference type="InterPro" id="IPR033248">
    <property type="entry name" value="Transketolase_C"/>
</dbReference>
<evidence type="ECO:0000256" key="4">
    <source>
        <dbReference type="ARBA" id="ARBA00023052"/>
    </source>
</evidence>
<accession>A0A6J7QNT6</accession>
<proteinExistence type="predicted"/>
<dbReference type="InterPro" id="IPR009014">
    <property type="entry name" value="Transketo_C/PFOR_II"/>
</dbReference>
<reference evidence="6" key="1">
    <citation type="submission" date="2020-05" db="EMBL/GenBank/DDBJ databases">
        <authorList>
            <person name="Chiriac C."/>
            <person name="Salcher M."/>
            <person name="Ghai R."/>
            <person name="Kavagutti S V."/>
        </authorList>
    </citation>
    <scope>NUCLEOTIDE SEQUENCE</scope>
</reference>